<evidence type="ECO:0000313" key="3">
    <source>
        <dbReference type="Proteomes" id="UP000037751"/>
    </source>
</evidence>
<dbReference type="RefSeq" id="XP_017994147.1">
    <property type="nucleotide sequence ID" value="XM_018137476.1"/>
</dbReference>
<feature type="domain" description="DUF1308" evidence="1">
    <location>
        <begin position="283"/>
        <end position="368"/>
    </location>
</feature>
<dbReference type="EMBL" id="LGAV01000001">
    <property type="protein sequence ID" value="KOS16515.1"/>
    <property type="molecule type" value="Genomic_DNA"/>
</dbReference>
<dbReference type="STRING" id="77020.A0A0M9VRE0"/>
<evidence type="ECO:0000259" key="1">
    <source>
        <dbReference type="Pfam" id="PF07000"/>
    </source>
</evidence>
<sequence length="537" mass="58267">MSGIDPGPLLEAVLTSIDEVSAAYMAWNAASPGWDAGPDLEWREGALVATQAAVARTQVPVVAELWPERTGQPLPGLAAFRQAVQAEYEYVTGTGTIDTSTSNASYLVAFWSEVLHALCSYGPVTTLNVTRAASKPKGKRKSYDAGPTTSPIHIVGRQGTHWIRLLPIRLDALLREWQEMDHVLANNIEADENSAVPPTSIVQAAREMLAARTTESVELVLTRLSPADVEPSSGEVAQRLNDTVRAVEAMGVHVRMGASKAVPLHIQLPRPPPPQVWHPTRTINVDVSAMIALCSDLSHGYTRGLEIHANRALSLQAQHENDMPLWQHLLDYASGPLHLVATPDTLAKFTSIVDAVASPREKERALWLCGHRQGLRPWGPFQREWEECLPLPVRTLSIETLPVIPEEQVQSQAYADALATLKGRTRAKSLGTSPHTWQALQYGLALGYTTLLAHANGIEELLQTAGPLLSALDASPHALFWVIQPRSFVTHMTQAASMPSMRSDSASSTSNLLASSDAVSPLRPTMVGNSMEMATRT</sequence>
<gene>
    <name evidence="2" type="ORF">Malapachy_2995</name>
</gene>
<dbReference type="GeneID" id="28729352"/>
<dbReference type="Pfam" id="PF07000">
    <property type="entry name" value="DUF1308"/>
    <property type="match status" value="1"/>
</dbReference>
<accession>A0A0M9VRE0</accession>
<reference evidence="2 3" key="1">
    <citation type="submission" date="2015-07" db="EMBL/GenBank/DDBJ databases">
        <title>Draft Genome Sequence of Malassezia furfur CBS1878 and Malassezia pachydermatis CBS1879.</title>
        <authorList>
            <person name="Triana S."/>
            <person name="Ohm R."/>
            <person name="Gonzalez A."/>
            <person name="DeCock H."/>
            <person name="Restrepo S."/>
            <person name="Celis A."/>
        </authorList>
    </citation>
    <scope>NUCLEOTIDE SEQUENCE [LARGE SCALE GENOMIC DNA]</scope>
    <source>
        <strain evidence="2 3">CBS 1879</strain>
    </source>
</reference>
<dbReference type="Proteomes" id="UP000037751">
    <property type="component" value="Unassembled WGS sequence"/>
</dbReference>
<dbReference type="InterPro" id="IPR010733">
    <property type="entry name" value="DUF1308"/>
</dbReference>
<evidence type="ECO:0000313" key="2">
    <source>
        <dbReference type="EMBL" id="KOS16515.1"/>
    </source>
</evidence>
<dbReference type="AlphaFoldDB" id="A0A0M9VRE0"/>
<dbReference type="OrthoDB" id="14527at2759"/>
<dbReference type="VEuPathDB" id="FungiDB:Malapachy_2995"/>
<comment type="caution">
    <text evidence="2">The sequence shown here is derived from an EMBL/GenBank/DDBJ whole genome shotgun (WGS) entry which is preliminary data.</text>
</comment>
<protein>
    <recommendedName>
        <fullName evidence="1">DUF1308 domain-containing protein</fullName>
    </recommendedName>
</protein>
<dbReference type="PANTHER" id="PTHR13379">
    <property type="entry name" value="UNCHARACTERIZED DUF1308"/>
    <property type="match status" value="1"/>
</dbReference>
<organism evidence="2 3">
    <name type="scientific">Malassezia pachydermatis</name>
    <dbReference type="NCBI Taxonomy" id="77020"/>
    <lineage>
        <taxon>Eukaryota</taxon>
        <taxon>Fungi</taxon>
        <taxon>Dikarya</taxon>
        <taxon>Basidiomycota</taxon>
        <taxon>Ustilaginomycotina</taxon>
        <taxon>Malasseziomycetes</taxon>
        <taxon>Malasseziales</taxon>
        <taxon>Malasseziaceae</taxon>
        <taxon>Malassezia</taxon>
    </lineage>
</organism>
<keyword evidence="3" id="KW-1185">Reference proteome</keyword>
<proteinExistence type="predicted"/>
<name>A0A0M9VRE0_9BASI</name>
<dbReference type="PANTHER" id="PTHR13379:SF0">
    <property type="entry name" value="UPF0415 PROTEIN C7ORF25"/>
    <property type="match status" value="1"/>
</dbReference>